<comment type="caution">
    <text evidence="1">The sequence shown here is derived from an EMBL/GenBank/DDBJ whole genome shotgun (WGS) entry which is preliminary data.</text>
</comment>
<reference evidence="1" key="1">
    <citation type="submission" date="2021-02" db="EMBL/GenBank/DDBJ databases">
        <authorList>
            <person name="Nieuwenhuis M."/>
            <person name="Van De Peppel L.J.J."/>
        </authorList>
    </citation>
    <scope>NUCLEOTIDE SEQUENCE</scope>
    <source>
        <strain evidence="1">D49</strain>
    </source>
</reference>
<dbReference type="Proteomes" id="UP000717328">
    <property type="component" value="Unassembled WGS sequence"/>
</dbReference>
<evidence type="ECO:0000313" key="1">
    <source>
        <dbReference type="EMBL" id="KAG5649387.1"/>
    </source>
</evidence>
<proteinExistence type="predicted"/>
<dbReference type="EMBL" id="JABCKI010001072">
    <property type="protein sequence ID" value="KAG5649387.1"/>
    <property type="molecule type" value="Genomic_DNA"/>
</dbReference>
<name>A0A9P7GLZ6_9AGAR</name>
<protein>
    <submittedName>
        <fullName evidence="1">Uncharacterized protein</fullName>
    </submittedName>
</protein>
<evidence type="ECO:0000313" key="2">
    <source>
        <dbReference type="Proteomes" id="UP000717328"/>
    </source>
</evidence>
<dbReference type="AlphaFoldDB" id="A0A9P7GLZ6"/>
<keyword evidence="2" id="KW-1185">Reference proteome</keyword>
<reference evidence="1" key="2">
    <citation type="submission" date="2021-10" db="EMBL/GenBank/DDBJ databases">
        <title>Phylogenomics reveals ancestral predisposition of the termite-cultivated fungus Termitomyces towards a domesticated lifestyle.</title>
        <authorList>
            <person name="Auxier B."/>
            <person name="Grum-Grzhimaylo A."/>
            <person name="Cardenas M.E."/>
            <person name="Lodge J.D."/>
            <person name="Laessoe T."/>
            <person name="Pedersen O."/>
            <person name="Smith M.E."/>
            <person name="Kuyper T.W."/>
            <person name="Franco-Molano E.A."/>
            <person name="Baroni T.J."/>
            <person name="Aanen D.K."/>
        </authorList>
    </citation>
    <scope>NUCLEOTIDE SEQUENCE</scope>
    <source>
        <strain evidence="1">D49</strain>
    </source>
</reference>
<gene>
    <name evidence="1" type="ORF">H0H81_004171</name>
</gene>
<organism evidence="1 2">
    <name type="scientific">Sphagnurus paluster</name>
    <dbReference type="NCBI Taxonomy" id="117069"/>
    <lineage>
        <taxon>Eukaryota</taxon>
        <taxon>Fungi</taxon>
        <taxon>Dikarya</taxon>
        <taxon>Basidiomycota</taxon>
        <taxon>Agaricomycotina</taxon>
        <taxon>Agaricomycetes</taxon>
        <taxon>Agaricomycetidae</taxon>
        <taxon>Agaricales</taxon>
        <taxon>Tricholomatineae</taxon>
        <taxon>Lyophyllaceae</taxon>
        <taxon>Sphagnurus</taxon>
    </lineage>
</organism>
<accession>A0A9P7GLZ6</accession>
<sequence>MPAMSTAMSAQSTSATIAPTLAAATPTSEPAPPAEPVTPTISSATTAAIKPAGKPVATAAVEPIKFATPTYPRLNSMAVKSTSRPAPLDCTSNSIACKFEVHAASHAFNCMPRINTPTQSTQVPETVTAPATPSIATPTKLKLKNVDSTVPATAVKVPVLATSIAKPARPRMFRVQRPAPAAATPRVKITTTMPTPSTPATAAISISTDGATVELIGPETQGFPLRIPTMPAPHKTAPIAVSIPTALTAPTSPSFASLAPPAHQPLSTKSTIFGSSSCMPSRILMLTSQIPRLKNTSARPLDIDGSLSGQCWT</sequence>